<protein>
    <submittedName>
        <fullName evidence="4">Type IV pilus assembly protein PilX</fullName>
    </submittedName>
</protein>
<dbReference type="Pfam" id="PF14341">
    <property type="entry name" value="PilX_N"/>
    <property type="match status" value="1"/>
</dbReference>
<accession>A0A1T4P2B6</accession>
<sequence>MNNQHGRLPAPQRGAALIVVLVLLLMMTLLGLASLRGTLMEERMSANMYDRSLSFQAAEAALRHAENRLRAPGIVASFPAAGGGCADGLCSTPIPAEGVPERADNPNFNGWVDALPVDKVGTPQYFVEYMGEAPSWAMCDRLIPRHPACMKPRYRITARSNAGDGRAFVVLQSSFAGT</sequence>
<organism evidence="4 5">
    <name type="scientific">Lysobacter spongiicola DSM 21749</name>
    <dbReference type="NCBI Taxonomy" id="1122188"/>
    <lineage>
        <taxon>Bacteria</taxon>
        <taxon>Pseudomonadati</taxon>
        <taxon>Pseudomonadota</taxon>
        <taxon>Gammaproteobacteria</taxon>
        <taxon>Lysobacterales</taxon>
        <taxon>Lysobacteraceae</taxon>
        <taxon>Novilysobacter</taxon>
    </lineage>
</organism>
<dbReference type="OrthoDB" id="5801860at2"/>
<evidence type="ECO:0000313" key="4">
    <source>
        <dbReference type="EMBL" id="SJZ85477.1"/>
    </source>
</evidence>
<dbReference type="STRING" id="1122188.SAMN02745674_01039"/>
<evidence type="ECO:0000313" key="5">
    <source>
        <dbReference type="Proteomes" id="UP000190061"/>
    </source>
</evidence>
<gene>
    <name evidence="4" type="ORF">SAMN02745674_01039</name>
</gene>
<keyword evidence="1" id="KW-0472">Membrane</keyword>
<name>A0A1T4P2B6_9GAMM</name>
<dbReference type="Pfam" id="PF13681">
    <property type="entry name" value="PilX"/>
    <property type="match status" value="1"/>
</dbReference>
<dbReference type="RefSeq" id="WP_078757627.1">
    <property type="nucleotide sequence ID" value="NZ_FUXP01000002.1"/>
</dbReference>
<keyword evidence="1" id="KW-0812">Transmembrane</keyword>
<feature type="transmembrane region" description="Helical" evidence="1">
    <location>
        <begin position="15"/>
        <end position="35"/>
    </location>
</feature>
<evidence type="ECO:0000259" key="3">
    <source>
        <dbReference type="Pfam" id="PF14341"/>
    </source>
</evidence>
<dbReference type="AlphaFoldDB" id="A0A1T4P2B6"/>
<reference evidence="4 5" key="1">
    <citation type="submission" date="2017-02" db="EMBL/GenBank/DDBJ databases">
        <authorList>
            <person name="Peterson S.W."/>
        </authorList>
    </citation>
    <scope>NUCLEOTIDE SEQUENCE [LARGE SCALE GENOMIC DNA]</scope>
    <source>
        <strain evidence="4 5">DSM 21749</strain>
    </source>
</reference>
<dbReference type="InterPro" id="IPR025746">
    <property type="entry name" value="PilX_N_dom"/>
</dbReference>
<keyword evidence="5" id="KW-1185">Reference proteome</keyword>
<dbReference type="InterPro" id="IPR025205">
    <property type="entry name" value="PilX/PilW_C"/>
</dbReference>
<dbReference type="EMBL" id="FUXP01000002">
    <property type="protein sequence ID" value="SJZ85477.1"/>
    <property type="molecule type" value="Genomic_DNA"/>
</dbReference>
<evidence type="ECO:0000256" key="1">
    <source>
        <dbReference type="SAM" id="Phobius"/>
    </source>
</evidence>
<feature type="domain" description="Type 4 fimbrial biogenesis protein PilX N-terminal" evidence="3">
    <location>
        <begin position="13"/>
        <end position="63"/>
    </location>
</feature>
<proteinExistence type="predicted"/>
<evidence type="ECO:0000259" key="2">
    <source>
        <dbReference type="Pfam" id="PF13681"/>
    </source>
</evidence>
<dbReference type="Proteomes" id="UP000190061">
    <property type="component" value="Unassembled WGS sequence"/>
</dbReference>
<keyword evidence="1" id="KW-1133">Transmembrane helix</keyword>
<feature type="domain" description="PilX/PilW C-terminal" evidence="2">
    <location>
        <begin position="112"/>
        <end position="176"/>
    </location>
</feature>